<dbReference type="AlphaFoldDB" id="K2PGI5"/>
<proteinExistence type="predicted"/>
<dbReference type="STRING" id="721133.SAMN05216176_11793"/>
<gene>
    <name evidence="1" type="ORF">NA8A_22376</name>
</gene>
<sequence length="61" mass="6904">MSKIDDLESDLRHLYHLLDVLCDEQFGAADRDRCNALLWIARDRAEMCKEQAHTLVCAGGA</sequence>
<dbReference type="RefSeq" id="WP_009452705.1">
    <property type="nucleotide sequence ID" value="NZ_AMSI01000023.1"/>
</dbReference>
<name>K2PGI5_9HYPH</name>
<dbReference type="Proteomes" id="UP000007374">
    <property type="component" value="Unassembled WGS sequence"/>
</dbReference>
<accession>K2PGI5</accession>
<protein>
    <submittedName>
        <fullName evidence="1">Uncharacterized protein</fullName>
    </submittedName>
</protein>
<organism evidence="1 2">
    <name type="scientific">Nitratireductor indicus C115</name>
    <dbReference type="NCBI Taxonomy" id="1231190"/>
    <lineage>
        <taxon>Bacteria</taxon>
        <taxon>Pseudomonadati</taxon>
        <taxon>Pseudomonadota</taxon>
        <taxon>Alphaproteobacteria</taxon>
        <taxon>Hyphomicrobiales</taxon>
        <taxon>Phyllobacteriaceae</taxon>
        <taxon>Nitratireductor</taxon>
    </lineage>
</organism>
<evidence type="ECO:0000313" key="2">
    <source>
        <dbReference type="Proteomes" id="UP000007374"/>
    </source>
</evidence>
<reference evidence="1 2" key="1">
    <citation type="journal article" date="2012" name="J. Bacteriol.">
        <title>Genome Sequence of Nitratireductor indicus Type Strain C115.</title>
        <authorList>
            <person name="Lai Q."/>
            <person name="Li G."/>
            <person name="Yu Z."/>
            <person name="Shao Z."/>
        </authorList>
    </citation>
    <scope>NUCLEOTIDE SEQUENCE [LARGE SCALE GENOMIC DNA]</scope>
    <source>
        <strain evidence="1 2">C115</strain>
    </source>
</reference>
<dbReference type="EMBL" id="AMSI01000023">
    <property type="protein sequence ID" value="EKF40162.1"/>
    <property type="molecule type" value="Genomic_DNA"/>
</dbReference>
<evidence type="ECO:0000313" key="1">
    <source>
        <dbReference type="EMBL" id="EKF40162.1"/>
    </source>
</evidence>
<comment type="caution">
    <text evidence="1">The sequence shown here is derived from an EMBL/GenBank/DDBJ whole genome shotgun (WGS) entry which is preliminary data.</text>
</comment>
<dbReference type="OrthoDB" id="8456546at2"/>
<keyword evidence="2" id="KW-1185">Reference proteome</keyword>